<evidence type="ECO:0000256" key="2">
    <source>
        <dbReference type="ARBA" id="ARBA00022448"/>
    </source>
</evidence>
<dbReference type="OrthoDB" id="546861at2759"/>
<keyword evidence="3 12" id="KW-0812">Transmembrane</keyword>
<dbReference type="CDD" id="cd15851">
    <property type="entry name" value="SNARE_Syntaxin6"/>
    <property type="match status" value="1"/>
</dbReference>
<evidence type="ECO:0000259" key="13">
    <source>
        <dbReference type="PROSITE" id="PS50192"/>
    </source>
</evidence>
<dbReference type="PANTHER" id="PTHR12791">
    <property type="entry name" value="GOLGI SNARE BET1-RELATED"/>
    <property type="match status" value="1"/>
</dbReference>
<dbReference type="Proteomes" id="UP000318571">
    <property type="component" value="Chromosome 10"/>
</dbReference>
<keyword evidence="6" id="KW-0333">Golgi apparatus</keyword>
<dbReference type="GO" id="GO:0048193">
    <property type="term" value="P:Golgi vesicle transport"/>
    <property type="evidence" value="ECO:0007669"/>
    <property type="project" value="InterPro"/>
</dbReference>
<gene>
    <name evidence="14" type="ORF">TCAL_00837</name>
</gene>
<dbReference type="SUPFAM" id="SSF58038">
    <property type="entry name" value="SNARE fusion complex"/>
    <property type="match status" value="1"/>
</dbReference>
<dbReference type="InterPro" id="IPR010989">
    <property type="entry name" value="SNARE"/>
</dbReference>
<reference evidence="14 15" key="1">
    <citation type="journal article" date="2018" name="Nat. Ecol. Evol.">
        <title>Genomic signatures of mitonuclear coevolution across populations of Tigriopus californicus.</title>
        <authorList>
            <person name="Barreto F.S."/>
            <person name="Watson E.T."/>
            <person name="Lima T.G."/>
            <person name="Willett C.S."/>
            <person name="Edmands S."/>
            <person name="Li W."/>
            <person name="Burton R.S."/>
        </authorList>
    </citation>
    <scope>NUCLEOTIDE SEQUENCE [LARGE SCALE GENOMIC DNA]</scope>
    <source>
        <strain evidence="14 15">San Diego</strain>
    </source>
</reference>
<keyword evidence="8 12" id="KW-0472">Membrane</keyword>
<dbReference type="InterPro" id="IPR000727">
    <property type="entry name" value="T_SNARE_dom"/>
</dbReference>
<dbReference type="EMBL" id="VCGU01000458">
    <property type="protein sequence ID" value="TRY63297.1"/>
    <property type="molecule type" value="Genomic_DNA"/>
</dbReference>
<dbReference type="GO" id="GO:0005802">
    <property type="term" value="C:trans-Golgi network"/>
    <property type="evidence" value="ECO:0007669"/>
    <property type="project" value="UniProtKB-ARBA"/>
</dbReference>
<evidence type="ECO:0000313" key="15">
    <source>
        <dbReference type="Proteomes" id="UP000318571"/>
    </source>
</evidence>
<evidence type="ECO:0000256" key="11">
    <source>
        <dbReference type="SAM" id="MobiDB-lite"/>
    </source>
</evidence>
<name>A0A553NCY4_TIGCA</name>
<proteinExistence type="inferred from homology"/>
<dbReference type="Gene3D" id="1.20.5.110">
    <property type="match status" value="1"/>
</dbReference>
<dbReference type="FunFam" id="1.20.5.110:FF:000006">
    <property type="entry name" value="Syntaxin 6"/>
    <property type="match status" value="1"/>
</dbReference>
<feature type="domain" description="T-SNARE coiled-coil homology" evidence="13">
    <location>
        <begin position="174"/>
        <end position="236"/>
    </location>
</feature>
<evidence type="ECO:0000256" key="7">
    <source>
        <dbReference type="ARBA" id="ARBA00023054"/>
    </source>
</evidence>
<feature type="region of interest" description="Disordered" evidence="11">
    <location>
        <begin position="121"/>
        <end position="165"/>
    </location>
</feature>
<dbReference type="CDD" id="cd21443">
    <property type="entry name" value="SNARE_NTD_STX6_STX10"/>
    <property type="match status" value="1"/>
</dbReference>
<dbReference type="OMA" id="EHDPYRF"/>
<keyword evidence="7 10" id="KW-0175">Coiled coil</keyword>
<dbReference type="PROSITE" id="PS00914">
    <property type="entry name" value="SYNTAXIN"/>
    <property type="match status" value="1"/>
</dbReference>
<keyword evidence="2" id="KW-0813">Transport</keyword>
<dbReference type="Pfam" id="PF09177">
    <property type="entry name" value="STX6_10_61_N"/>
    <property type="match status" value="1"/>
</dbReference>
<dbReference type="GO" id="GO:0006886">
    <property type="term" value="P:intracellular protein transport"/>
    <property type="evidence" value="ECO:0007669"/>
    <property type="project" value="InterPro"/>
</dbReference>
<dbReference type="PROSITE" id="PS50192">
    <property type="entry name" value="T_SNARE"/>
    <property type="match status" value="1"/>
</dbReference>
<keyword evidence="15" id="KW-1185">Reference proteome</keyword>
<dbReference type="GO" id="GO:0005484">
    <property type="term" value="F:SNAP receptor activity"/>
    <property type="evidence" value="ECO:0007669"/>
    <property type="project" value="InterPro"/>
</dbReference>
<keyword evidence="5 12" id="KW-1133">Transmembrane helix</keyword>
<dbReference type="SUPFAM" id="SSF47661">
    <property type="entry name" value="t-snare proteins"/>
    <property type="match status" value="1"/>
</dbReference>
<organism evidence="14 15">
    <name type="scientific">Tigriopus californicus</name>
    <name type="common">Marine copepod</name>
    <dbReference type="NCBI Taxonomy" id="6832"/>
    <lineage>
        <taxon>Eukaryota</taxon>
        <taxon>Metazoa</taxon>
        <taxon>Ecdysozoa</taxon>
        <taxon>Arthropoda</taxon>
        <taxon>Crustacea</taxon>
        <taxon>Multicrustacea</taxon>
        <taxon>Hexanauplia</taxon>
        <taxon>Copepoda</taxon>
        <taxon>Harpacticoida</taxon>
        <taxon>Harpacticidae</taxon>
        <taxon>Tigriopus</taxon>
    </lineage>
</organism>
<evidence type="ECO:0000256" key="5">
    <source>
        <dbReference type="ARBA" id="ARBA00022989"/>
    </source>
</evidence>
<dbReference type="SMART" id="SM00397">
    <property type="entry name" value="t_SNARE"/>
    <property type="match status" value="1"/>
</dbReference>
<evidence type="ECO:0000256" key="12">
    <source>
        <dbReference type="SAM" id="Phobius"/>
    </source>
</evidence>
<evidence type="ECO:0000256" key="10">
    <source>
        <dbReference type="SAM" id="Coils"/>
    </source>
</evidence>
<dbReference type="GO" id="GO:0031090">
    <property type="term" value="C:organelle membrane"/>
    <property type="evidence" value="ECO:0007669"/>
    <property type="project" value="UniProtKB-ARBA"/>
</dbReference>
<evidence type="ECO:0000313" key="14">
    <source>
        <dbReference type="EMBL" id="TRY63297.1"/>
    </source>
</evidence>
<evidence type="ECO:0000256" key="1">
    <source>
        <dbReference type="ARBA" id="ARBA00009063"/>
    </source>
</evidence>
<evidence type="ECO:0000256" key="6">
    <source>
        <dbReference type="ARBA" id="ARBA00023034"/>
    </source>
</evidence>
<feature type="transmembrane region" description="Helical" evidence="12">
    <location>
        <begin position="246"/>
        <end position="265"/>
    </location>
</feature>
<dbReference type="FunFam" id="1.20.58.90:FF:000004">
    <property type="entry name" value="Syntaxin 10"/>
    <property type="match status" value="1"/>
</dbReference>
<dbReference type="InterPro" id="IPR015260">
    <property type="entry name" value="Syntaxin-6/10/61_N"/>
</dbReference>
<dbReference type="Gene3D" id="1.20.58.90">
    <property type="match status" value="1"/>
</dbReference>
<comment type="subcellular location">
    <subcellularLocation>
        <location evidence="9">Golgi apparatus</location>
        <location evidence="9">trans-Golgi network membrane</location>
        <topology evidence="9">Single-pass type IV membrane protein</topology>
    </subcellularLocation>
</comment>
<protein>
    <recommendedName>
        <fullName evidence="13">t-SNARE coiled-coil homology domain-containing protein</fullName>
    </recommendedName>
</protein>
<dbReference type="Pfam" id="PF05739">
    <property type="entry name" value="SNARE"/>
    <property type="match status" value="1"/>
</dbReference>
<evidence type="ECO:0000256" key="9">
    <source>
        <dbReference type="ARBA" id="ARBA00037801"/>
    </source>
</evidence>
<dbReference type="InterPro" id="IPR006012">
    <property type="entry name" value="Syntaxin/epimorphin_CS"/>
</dbReference>
<evidence type="ECO:0000256" key="3">
    <source>
        <dbReference type="ARBA" id="ARBA00022692"/>
    </source>
</evidence>
<dbReference type="AlphaFoldDB" id="A0A553NCY4"/>
<evidence type="ECO:0000256" key="4">
    <source>
        <dbReference type="ARBA" id="ARBA00022927"/>
    </source>
</evidence>
<accession>A0A553NCY4</accession>
<feature type="compositionally biased region" description="Polar residues" evidence="11">
    <location>
        <begin position="121"/>
        <end position="135"/>
    </location>
</feature>
<feature type="coiled-coil region" evidence="10">
    <location>
        <begin position="47"/>
        <end position="74"/>
    </location>
</feature>
<dbReference type="STRING" id="6832.A0A553NCY4"/>
<sequence>MTTEDPFFVVKDEVLRALIKTRQLYEHWCSVDEGREIQSIEEQEWSATELRNALRSIEWDLEDLDDTVQIVEKNPSKFRMDATELMVRKSFIAQTRDEVLRMKKRTTEPKPTINECAMEQVSLSSPGQTSGQIFNNGGGTGSTKYSRLPNDIESPSKDSGSNGFAQGGLLQQQKRVLHDQDEQLHVMSESMSNIRHMSHHIGSELDEQAVMLDEFGTEIENAETKLDATMRKMAKVLHMSNDRRQWMAIGFLAVTVFVLLLLIFAF</sequence>
<keyword evidence="4" id="KW-0653">Protein transport</keyword>
<evidence type="ECO:0000256" key="8">
    <source>
        <dbReference type="ARBA" id="ARBA00023136"/>
    </source>
</evidence>
<comment type="similarity">
    <text evidence="1">Belongs to the syntaxin family.</text>
</comment>
<comment type="caution">
    <text evidence="14">The sequence shown here is derived from an EMBL/GenBank/DDBJ whole genome shotgun (WGS) entry which is preliminary data.</text>
</comment>